<dbReference type="Pfam" id="PF08126">
    <property type="entry name" value="Propeptide_C25"/>
    <property type="match status" value="1"/>
</dbReference>
<comment type="caution">
    <text evidence="3">The sequence shown here is derived from an EMBL/GenBank/DDBJ whole genome shotgun (WGS) entry which is preliminary data.</text>
</comment>
<feature type="domain" description="Dockerin" evidence="2">
    <location>
        <begin position="1217"/>
        <end position="1273"/>
    </location>
</feature>
<dbReference type="SUPFAM" id="SSF52129">
    <property type="entry name" value="Caspase-like"/>
    <property type="match status" value="1"/>
</dbReference>
<protein>
    <recommendedName>
        <fullName evidence="2">Dockerin domain-containing protein</fullName>
    </recommendedName>
</protein>
<dbReference type="InterPro" id="IPR001769">
    <property type="entry name" value="Gingipain"/>
</dbReference>
<evidence type="ECO:0000256" key="1">
    <source>
        <dbReference type="ARBA" id="ARBA00022729"/>
    </source>
</evidence>
<dbReference type="InterPro" id="IPR051495">
    <property type="entry name" value="Epithelial_Barrier/Signaling"/>
</dbReference>
<dbReference type="Gene3D" id="2.60.40.3800">
    <property type="match status" value="1"/>
</dbReference>
<dbReference type="Gene3D" id="3.40.50.1460">
    <property type="match status" value="1"/>
</dbReference>
<evidence type="ECO:0000313" key="3">
    <source>
        <dbReference type="EMBL" id="NWJ43816.1"/>
    </source>
</evidence>
<dbReference type="GO" id="GO:0004553">
    <property type="term" value="F:hydrolase activity, hydrolyzing O-glycosyl compounds"/>
    <property type="evidence" value="ECO:0007669"/>
    <property type="project" value="InterPro"/>
</dbReference>
<dbReference type="InterPro" id="IPR029031">
    <property type="entry name" value="Gingipain_N_sf"/>
</dbReference>
<dbReference type="CDD" id="cd14256">
    <property type="entry name" value="Dockerin_I"/>
    <property type="match status" value="1"/>
</dbReference>
<keyword evidence="1" id="KW-0732">Signal</keyword>
<dbReference type="InterPro" id="IPR016134">
    <property type="entry name" value="Dockerin_dom"/>
</dbReference>
<dbReference type="InterPro" id="IPR013783">
    <property type="entry name" value="Ig-like_fold"/>
</dbReference>
<name>A0A7K4MSC4_9ARCH</name>
<dbReference type="InterPro" id="IPR018247">
    <property type="entry name" value="EF_Hand_1_Ca_BS"/>
</dbReference>
<dbReference type="InterPro" id="IPR002105">
    <property type="entry name" value="Dockerin_1_rpt"/>
</dbReference>
<dbReference type="PANTHER" id="PTHR13802">
    <property type="entry name" value="MUCIN 4-RELATED"/>
    <property type="match status" value="1"/>
</dbReference>
<dbReference type="AlphaFoldDB" id="A0A7K4MSC4"/>
<dbReference type="GO" id="GO:0006508">
    <property type="term" value="P:proteolysis"/>
    <property type="evidence" value="ECO:0007669"/>
    <property type="project" value="InterPro"/>
</dbReference>
<evidence type="ECO:0000259" key="2">
    <source>
        <dbReference type="PROSITE" id="PS51766"/>
    </source>
</evidence>
<evidence type="ECO:0000313" key="4">
    <source>
        <dbReference type="Proteomes" id="UP000523105"/>
    </source>
</evidence>
<dbReference type="Proteomes" id="UP000523105">
    <property type="component" value="Unassembled WGS sequence"/>
</dbReference>
<dbReference type="InterPro" id="IPR012600">
    <property type="entry name" value="Propeptide_C25"/>
</dbReference>
<dbReference type="Pfam" id="PF01364">
    <property type="entry name" value="Peptidase_C25"/>
    <property type="match status" value="1"/>
</dbReference>
<dbReference type="Gene3D" id="2.60.40.10">
    <property type="entry name" value="Immunoglobulins"/>
    <property type="match status" value="1"/>
</dbReference>
<proteinExistence type="predicted"/>
<dbReference type="PROSITE" id="PS00018">
    <property type="entry name" value="EF_HAND_1"/>
    <property type="match status" value="1"/>
</dbReference>
<dbReference type="PANTHER" id="PTHR13802:SF52">
    <property type="entry name" value="MUCIN-4"/>
    <property type="match status" value="1"/>
</dbReference>
<dbReference type="GO" id="GO:0004197">
    <property type="term" value="F:cysteine-type endopeptidase activity"/>
    <property type="evidence" value="ECO:0007669"/>
    <property type="project" value="InterPro"/>
</dbReference>
<dbReference type="SUPFAM" id="SSF63446">
    <property type="entry name" value="Type I dockerin domain"/>
    <property type="match status" value="1"/>
</dbReference>
<dbReference type="PROSITE" id="PS51766">
    <property type="entry name" value="DOCKERIN"/>
    <property type="match status" value="1"/>
</dbReference>
<gene>
    <name evidence="3" type="ORF">HX837_06415</name>
</gene>
<dbReference type="InterPro" id="IPR029030">
    <property type="entry name" value="Caspase-like_dom_sf"/>
</dbReference>
<dbReference type="InterPro" id="IPR038490">
    <property type="entry name" value="Gingipain_propep_sf"/>
</dbReference>
<sequence>MGQLLRGLYFILITFSILFSYENNFSNSGSGKISLQHSPEFSEISGRYTRLVKIGQGHTTETGMPELPQFTTFYQLDPEKTYDFQLEVLDSYTIENITILPHQGMEKWEVENVNIINSKFYNSYAAFPEQNMVISERSQGRGIAFVSIQVTPYKYYPKYEKLEVFTDIEIQIIETGDNPNPQLTQPKRSRIFDEFYKDFIVNFEYSERPEDYQAPAILYIAGGNWINNSYVQDLFDWRHKQGYIVYTYDTPTSNENTIKSYIQNAYETWENPPEIVGLIGDTDVIDCFYHDWGPGGWNYYNGATDFDFTQLDGDDLIPEVFIGRISGQQTSVMENVINKTIQYEKAIYVDDDWFTKAALVGNPYPSGNSTIFTNQYIENMMINHGMTGVATDYDGYGIGSFVVNQFQDGILYYNYRGIYGDEGTGASSQFNNGYETPFVTTITCGTGDYDNGNSQSEGFVKMGSVNNPEGAVAAVGISTKGTHTAYNNIINMGIYDGIFSKKLWYAGASAANGDLAILATYPSNPSGITETFIAWSNLIGDPALHLWTAVPDNFAVYHPSIIFLGTTTVEIIVYNGDGDFVENARVTLLMGDDIIFSTGLTDEFGEITLNWNAVEAGYMSIMAMKQNFRPYEGSIEIPESLGAAISIIPGYIYANSGEPTQFEIALHNYGNSISENVIAELSSPSEHVTITQSIENFGNITPGSTVTKLFPVYINGTAHDMENLEFQLTVSDEFGNNWLNHVPVTISGPHLKVSDYSGELLPGMDTEITINLENQGSQAAIDFTIELISIDNYITVNSGMTNSVNIEAGNNLTLNGFDLSFNNDIINGSIFTMELLLTSSDEYSRIETFNITVGEVRESDPLGPDPYGYYIYDSGDTDYDIAPTYSWIEIADGLGEQLLIYDYGNGSNVGGTYTNGSTLIDLPFAFTFYGIDYDQIVVNTNGWISFGDFLMYSFRNYPIPGAGGPSPMVAAFWDDLKTGSGYVYYYETEEYVVIQWDNLRTFDGQSYETFEIILYNKEFYSPTITGDSEIKIQYSEFNNTSAGYYPNGGTPVHGCYATIGIENHLGDTGLQYTFNNIYPEAAAPLQNWSAIFITTGRQPRVHLSFENINLANGTLDIRMENDDPVAGFQFEIFGITITGISGGEAEANDFILSASPNMVLGFSTSGTVIPPGTHILSQITFSNYDGGEICFGTNPINNIVSNPYGNSLQTEWGDCASPSLMGDLNNDGSLDILDLVVLANLILNEEFDLNGDMNGDGQLNILDIVSLVNTILG</sequence>
<dbReference type="Gene3D" id="3.40.50.10390">
    <property type="entry name" value="Gingipain r, domain 1"/>
    <property type="match status" value="1"/>
</dbReference>
<organism evidence="3 4">
    <name type="scientific">Marine Group I thaumarchaeote</name>
    <dbReference type="NCBI Taxonomy" id="2511932"/>
    <lineage>
        <taxon>Archaea</taxon>
        <taxon>Nitrososphaerota</taxon>
        <taxon>Marine Group I</taxon>
    </lineage>
</organism>
<dbReference type="InterPro" id="IPR036439">
    <property type="entry name" value="Dockerin_dom_sf"/>
</dbReference>
<accession>A0A7K4MSC4</accession>
<reference evidence="3 4" key="1">
    <citation type="journal article" date="2019" name="Environ. Microbiol.">
        <title>Genomics insights into ecotype formation of ammonia-oxidizing archaea in the deep ocean.</title>
        <authorList>
            <person name="Wang Y."/>
            <person name="Huang J.M."/>
            <person name="Cui G.J."/>
            <person name="Nunoura T."/>
            <person name="Takaki Y."/>
            <person name="Li W.L."/>
            <person name="Li J."/>
            <person name="Gao Z.M."/>
            <person name="Takai K."/>
            <person name="Zhang A.Q."/>
            <person name="Stepanauskas R."/>
        </authorList>
    </citation>
    <scope>NUCLEOTIDE SEQUENCE [LARGE SCALE GENOMIC DNA]</scope>
    <source>
        <strain evidence="3 4">L15b</strain>
    </source>
</reference>
<dbReference type="GO" id="GO:0000272">
    <property type="term" value="P:polysaccharide catabolic process"/>
    <property type="evidence" value="ECO:0007669"/>
    <property type="project" value="InterPro"/>
</dbReference>
<dbReference type="EMBL" id="JACASV010000059">
    <property type="protein sequence ID" value="NWJ43816.1"/>
    <property type="molecule type" value="Genomic_DNA"/>
</dbReference>
<dbReference type="Gene3D" id="1.10.1330.10">
    <property type="entry name" value="Dockerin domain"/>
    <property type="match status" value="1"/>
</dbReference>
<dbReference type="Pfam" id="PF00404">
    <property type="entry name" value="Dockerin_1"/>
    <property type="match status" value="1"/>
</dbReference>